<dbReference type="Proteomes" id="UP000034196">
    <property type="component" value="Unassembled WGS sequence"/>
</dbReference>
<gene>
    <name evidence="10" type="ORF">WN71_038565</name>
</gene>
<keyword evidence="2" id="KW-1003">Cell membrane</keyword>
<evidence type="ECO:0000259" key="9">
    <source>
        <dbReference type="Pfam" id="PF13515"/>
    </source>
</evidence>
<feature type="region of interest" description="Disordered" evidence="7">
    <location>
        <begin position="187"/>
        <end position="213"/>
    </location>
</feature>
<dbReference type="Pfam" id="PF13515">
    <property type="entry name" value="FUSC_2"/>
    <property type="match status" value="1"/>
</dbReference>
<comment type="caution">
    <text evidence="10">The sequence shown here is derived from an EMBL/GenBank/DDBJ whole genome shotgun (WGS) entry which is preliminary data.</text>
</comment>
<keyword evidence="3 8" id="KW-0812">Transmembrane</keyword>
<feature type="transmembrane region" description="Helical" evidence="8">
    <location>
        <begin position="48"/>
        <end position="68"/>
    </location>
</feature>
<dbReference type="GO" id="GO:0005886">
    <property type="term" value="C:plasma membrane"/>
    <property type="evidence" value="ECO:0007669"/>
    <property type="project" value="UniProtKB-SubCell"/>
</dbReference>
<feature type="transmembrane region" description="Helical" evidence="8">
    <location>
        <begin position="507"/>
        <end position="525"/>
    </location>
</feature>
<proteinExistence type="inferred from homology"/>
<dbReference type="PANTHER" id="PTHR30509:SF9">
    <property type="entry name" value="MULTIDRUG RESISTANCE PROTEIN MDTO"/>
    <property type="match status" value="1"/>
</dbReference>
<feature type="region of interest" description="Disordered" evidence="7">
    <location>
        <begin position="285"/>
        <end position="321"/>
    </location>
</feature>
<organism evidence="10 11">
    <name type="scientific">Streptomyces mangrovisoli</name>
    <dbReference type="NCBI Taxonomy" id="1428628"/>
    <lineage>
        <taxon>Bacteria</taxon>
        <taxon>Bacillati</taxon>
        <taxon>Actinomycetota</taxon>
        <taxon>Actinomycetes</taxon>
        <taxon>Kitasatosporales</taxon>
        <taxon>Streptomycetaceae</taxon>
        <taxon>Streptomyces</taxon>
    </lineage>
</organism>
<accession>A0A1J4NJZ4</accession>
<feature type="transmembrane region" description="Helical" evidence="8">
    <location>
        <begin position="75"/>
        <end position="93"/>
    </location>
</feature>
<feature type="transmembrane region" description="Helical" evidence="8">
    <location>
        <begin position="462"/>
        <end position="495"/>
    </location>
</feature>
<dbReference type="InterPro" id="IPR049453">
    <property type="entry name" value="Memb_transporter_dom"/>
</dbReference>
<evidence type="ECO:0000256" key="2">
    <source>
        <dbReference type="ARBA" id="ARBA00022475"/>
    </source>
</evidence>
<evidence type="ECO:0000256" key="8">
    <source>
        <dbReference type="SAM" id="Phobius"/>
    </source>
</evidence>
<feature type="transmembrane region" description="Helical" evidence="8">
    <location>
        <begin position="537"/>
        <end position="555"/>
    </location>
</feature>
<evidence type="ECO:0000256" key="6">
    <source>
        <dbReference type="ARBA" id="ARBA00043993"/>
    </source>
</evidence>
<dbReference type="STRING" id="1428628.WN71_038565"/>
<comment type="subcellular location">
    <subcellularLocation>
        <location evidence="1">Cell membrane</location>
        <topology evidence="1">Multi-pass membrane protein</topology>
    </subcellularLocation>
</comment>
<dbReference type="AlphaFoldDB" id="A0A1J4NJZ4"/>
<dbReference type="EMBL" id="LAVA02000154">
    <property type="protein sequence ID" value="OIJ62619.1"/>
    <property type="molecule type" value="Genomic_DNA"/>
</dbReference>
<sequence length="747" mass="77822">MRVTLAATVAFLFFRYGLNRPVPATYALFSVVALGGLSKIPGTGRQRAAVVLRMIPVCWLLIVVGTYLSVRTWTAVVGMLIVGFALAFSAIGGPRPAGAAPGLQLLYILPSFPPYDPSSLDDRLLGTTVGLALLVLSEALIFPEPAPPAYRDRAASAARTAAHCATLLAEPPYALTDDDILSARTAGRSLRSMSVPEAERPAGPGTRDRALTHTGLAERTLLTRLSEFRTPSAPGPGPGPAVTSVLEAVARLSTATATRLTSGPSPLAPYGELIEARARLAALSAGPTPPQTSAQTQTQTQTPAPAPDSRPAGPSAPAPAASLVSAGSVSAQLAAAPAPAAEFPPAVLRRHAATLEIADAALAMAAAADLAAGGRRCALPVPTGRFWYADDPAPMLWWHRVRGHAGRRSVFFQNAVRLALALTAARLVAGLDTLPHGFWAMLATLTLTRTTMDETRTTIRRALTGTLAGALVVAATLTLVGSHTLVYAVVLPVWMLFAFTVGPVKGVGWAQGLFTVLVALVFAQLEASSWQLAGVRVLDVLIGSTIGAVFGLLAWPRGAHDELRHAAADLLRRAAEIVVATGASVADGAVAAPAGVPGHLSLRRAVILAESAYAQFQSEPTLFGGRAGGRPLPQIDWQATLMAGHHTLWGSERLLQPPVTELDEGAAETLNGWGDRVAGRMLLVSAALDPGSETPAARVPVFGPHADGCKTEPPGAPRLYYATVSWLDALMRDLTRIPRGGPGPQRS</sequence>
<evidence type="ECO:0000256" key="1">
    <source>
        <dbReference type="ARBA" id="ARBA00004651"/>
    </source>
</evidence>
<evidence type="ECO:0000313" key="11">
    <source>
        <dbReference type="Proteomes" id="UP000034196"/>
    </source>
</evidence>
<feature type="transmembrane region" description="Helical" evidence="8">
    <location>
        <begin position="124"/>
        <end position="143"/>
    </location>
</feature>
<keyword evidence="5 8" id="KW-0472">Membrane</keyword>
<protein>
    <submittedName>
        <fullName evidence="10">FUSC family protein</fullName>
    </submittedName>
</protein>
<dbReference type="PANTHER" id="PTHR30509">
    <property type="entry name" value="P-HYDROXYBENZOIC ACID EFFLUX PUMP SUBUNIT-RELATED"/>
    <property type="match status" value="1"/>
</dbReference>
<keyword evidence="11" id="KW-1185">Reference proteome</keyword>
<evidence type="ECO:0000313" key="10">
    <source>
        <dbReference type="EMBL" id="OIJ62619.1"/>
    </source>
</evidence>
<feature type="domain" description="Integral membrane bound transporter" evidence="9">
    <location>
        <begin position="427"/>
        <end position="549"/>
    </location>
</feature>
<evidence type="ECO:0000256" key="7">
    <source>
        <dbReference type="SAM" id="MobiDB-lite"/>
    </source>
</evidence>
<evidence type="ECO:0000256" key="4">
    <source>
        <dbReference type="ARBA" id="ARBA00022989"/>
    </source>
</evidence>
<reference evidence="10" key="1">
    <citation type="submission" date="2016-10" db="EMBL/GenBank/DDBJ databases">
        <title>Genome sequence of Streptomyces mangrovisoli MUSC 149.</title>
        <authorList>
            <person name="Lee L.-H."/>
            <person name="Ser H.-L."/>
        </authorList>
    </citation>
    <scope>NUCLEOTIDE SEQUENCE [LARGE SCALE GENOMIC DNA]</scope>
    <source>
        <strain evidence="10">MUSC 149</strain>
    </source>
</reference>
<comment type="similarity">
    <text evidence="6">Belongs to the YccS/YhfK family.</text>
</comment>
<name>A0A1J4NJZ4_9ACTN</name>
<keyword evidence="4 8" id="KW-1133">Transmembrane helix</keyword>
<evidence type="ECO:0000256" key="5">
    <source>
        <dbReference type="ARBA" id="ARBA00023136"/>
    </source>
</evidence>
<evidence type="ECO:0000256" key="3">
    <source>
        <dbReference type="ARBA" id="ARBA00022692"/>
    </source>
</evidence>